<keyword evidence="24" id="KW-1185">Reference proteome</keyword>
<evidence type="ECO:0000256" key="5">
    <source>
        <dbReference type="ARBA" id="ARBA00022491"/>
    </source>
</evidence>
<dbReference type="PANTHER" id="PTHR24056">
    <property type="entry name" value="CELL DIVISION PROTEIN KINASE"/>
    <property type="match status" value="1"/>
</dbReference>
<dbReference type="GO" id="GO:0004693">
    <property type="term" value="F:cyclin-dependent protein serine/threonine kinase activity"/>
    <property type="evidence" value="ECO:0007669"/>
    <property type="project" value="UniProtKB-EC"/>
</dbReference>
<dbReference type="EC" id="2.7.11.22" evidence="4"/>
<evidence type="ECO:0000256" key="7">
    <source>
        <dbReference type="ARBA" id="ARBA00022679"/>
    </source>
</evidence>
<dbReference type="InterPro" id="IPR000719">
    <property type="entry name" value="Prot_kinase_dom"/>
</dbReference>
<keyword evidence="5" id="KW-0678">Repressor</keyword>
<evidence type="ECO:0000256" key="18">
    <source>
        <dbReference type="ARBA" id="ARBA00047811"/>
    </source>
</evidence>
<evidence type="ECO:0000256" key="13">
    <source>
        <dbReference type="ARBA" id="ARBA00023015"/>
    </source>
</evidence>
<evidence type="ECO:0000256" key="1">
    <source>
        <dbReference type="ARBA" id="ARBA00004123"/>
    </source>
</evidence>
<evidence type="ECO:0000256" key="8">
    <source>
        <dbReference type="ARBA" id="ARBA00022723"/>
    </source>
</evidence>
<dbReference type="PROSITE" id="PS50011">
    <property type="entry name" value="PROTEIN_KINASE_DOM"/>
    <property type="match status" value="1"/>
</dbReference>
<gene>
    <name evidence="23" type="ORF">CALCODRAFT_495136</name>
</gene>
<comment type="similarity">
    <text evidence="2">Belongs to the protein kinase superfamily. CMGC Ser/Thr protein kinase family. CDC2/CDKX subfamily.</text>
</comment>
<evidence type="ECO:0000256" key="2">
    <source>
        <dbReference type="ARBA" id="ARBA00006485"/>
    </source>
</evidence>
<dbReference type="SMART" id="SM00220">
    <property type="entry name" value="S_TKc"/>
    <property type="match status" value="1"/>
</dbReference>
<dbReference type="EC" id="2.7.11.23" evidence="3"/>
<sequence length="470" mass="51804">MAVSSTATGLDVNPLMSAYKRRRDTTRLGVASKYESQGFISSGTYGKVYKVLLLAHSTAATRAGDLKGEPGQAYAVKKFKPEKEGGDGYTGLSQSACREIALNREIRHENVIALREVILEMKAVFMVFEYAEHDFLQVIHFHSTNQPRSVLPLGVLKSLLYQLLNGVAYLHANFIMHRDLKPANILITDKGVVKIGDLGLARVFHRPLVPLLNGDKVVVTIWYRAPELLLGAKHYTTAIDMWAVGCIFAELLSLRPIFKGDEAKMDASKKLPFQKDQMLKIMEVLGVPTVEEWPLLAILPDYPQLGIIERERARHDPNKPRFENNFGTFLNRHMRSMDTGRAALQALFTWDPDKRLTAAEALLHPFFTVDTPLPTRNAFANATKAYPTRRITADEGGLFAEPAAPPAPAQTTNTGATSQRPAAPPAPLAGQPQAGTALVGTSGVSGARMWSAQQQAQQQRGMARKRPRMG</sequence>
<evidence type="ECO:0000256" key="4">
    <source>
        <dbReference type="ARBA" id="ARBA00012425"/>
    </source>
</evidence>
<keyword evidence="10 23" id="KW-0418">Kinase</keyword>
<keyword evidence="15" id="KW-0804">Transcription</keyword>
<dbReference type="OrthoDB" id="6284126at2759"/>
<dbReference type="CDD" id="cd07842">
    <property type="entry name" value="STKc_CDK8_like"/>
    <property type="match status" value="1"/>
</dbReference>
<dbReference type="Gene3D" id="3.30.200.20">
    <property type="entry name" value="Phosphorylase Kinase, domain 1"/>
    <property type="match status" value="1"/>
</dbReference>
<dbReference type="Pfam" id="PF00069">
    <property type="entry name" value="Pkinase"/>
    <property type="match status" value="1"/>
</dbReference>
<evidence type="ECO:0000256" key="11">
    <source>
        <dbReference type="ARBA" id="ARBA00022840"/>
    </source>
</evidence>
<dbReference type="EMBL" id="KV423953">
    <property type="protein sequence ID" value="KZT58228.1"/>
    <property type="molecule type" value="Genomic_DNA"/>
</dbReference>
<evidence type="ECO:0000256" key="3">
    <source>
        <dbReference type="ARBA" id="ARBA00012409"/>
    </source>
</evidence>
<keyword evidence="8" id="KW-0479">Metal-binding</keyword>
<organism evidence="23 24">
    <name type="scientific">Calocera cornea HHB12733</name>
    <dbReference type="NCBI Taxonomy" id="1353952"/>
    <lineage>
        <taxon>Eukaryota</taxon>
        <taxon>Fungi</taxon>
        <taxon>Dikarya</taxon>
        <taxon>Basidiomycota</taxon>
        <taxon>Agaricomycotina</taxon>
        <taxon>Dacrymycetes</taxon>
        <taxon>Dacrymycetales</taxon>
        <taxon>Dacrymycetaceae</taxon>
        <taxon>Calocera</taxon>
    </lineage>
</organism>
<accession>A0A165GLS3</accession>
<dbReference type="GO" id="GO:0016592">
    <property type="term" value="C:mediator complex"/>
    <property type="evidence" value="ECO:0007669"/>
    <property type="project" value="TreeGrafter"/>
</dbReference>
<dbReference type="FunFam" id="1.10.510.10:FF:000408">
    <property type="entry name" value="Serine/threonine-protein kinase SSN3"/>
    <property type="match status" value="1"/>
</dbReference>
<dbReference type="PROSITE" id="PS00108">
    <property type="entry name" value="PROTEIN_KINASE_ST"/>
    <property type="match status" value="1"/>
</dbReference>
<comment type="catalytic activity">
    <reaction evidence="18">
        <text>L-threonyl-[protein] + ATP = O-phospho-L-threonyl-[protein] + ADP + H(+)</text>
        <dbReference type="Rhea" id="RHEA:46608"/>
        <dbReference type="Rhea" id="RHEA-COMP:11060"/>
        <dbReference type="Rhea" id="RHEA-COMP:11605"/>
        <dbReference type="ChEBI" id="CHEBI:15378"/>
        <dbReference type="ChEBI" id="CHEBI:30013"/>
        <dbReference type="ChEBI" id="CHEBI:30616"/>
        <dbReference type="ChEBI" id="CHEBI:61977"/>
        <dbReference type="ChEBI" id="CHEBI:456216"/>
        <dbReference type="EC" id="2.7.11.22"/>
    </reaction>
</comment>
<reference evidence="23 24" key="1">
    <citation type="journal article" date="2016" name="Mol. Biol. Evol.">
        <title>Comparative Genomics of Early-Diverging Mushroom-Forming Fungi Provides Insights into the Origins of Lignocellulose Decay Capabilities.</title>
        <authorList>
            <person name="Nagy L.G."/>
            <person name="Riley R."/>
            <person name="Tritt A."/>
            <person name="Adam C."/>
            <person name="Daum C."/>
            <person name="Floudas D."/>
            <person name="Sun H."/>
            <person name="Yadav J.S."/>
            <person name="Pangilinan J."/>
            <person name="Larsson K.H."/>
            <person name="Matsuura K."/>
            <person name="Barry K."/>
            <person name="Labutti K."/>
            <person name="Kuo R."/>
            <person name="Ohm R.A."/>
            <person name="Bhattacharya S.S."/>
            <person name="Shirouzu T."/>
            <person name="Yoshinaga Y."/>
            <person name="Martin F.M."/>
            <person name="Grigoriev I.V."/>
            <person name="Hibbett D.S."/>
        </authorList>
    </citation>
    <scope>NUCLEOTIDE SEQUENCE [LARGE SCALE GENOMIC DNA]</scope>
    <source>
        <strain evidence="23 24">HHB12733</strain>
    </source>
</reference>
<dbReference type="GO" id="GO:0005524">
    <property type="term" value="F:ATP binding"/>
    <property type="evidence" value="ECO:0007669"/>
    <property type="project" value="UniProtKB-KW"/>
</dbReference>
<dbReference type="SUPFAM" id="SSF56112">
    <property type="entry name" value="Protein kinase-like (PK-like)"/>
    <property type="match status" value="1"/>
</dbReference>
<keyword evidence="14" id="KW-0010">Activator</keyword>
<name>A0A165GLS3_9BASI</name>
<evidence type="ECO:0000256" key="17">
    <source>
        <dbReference type="ARBA" id="ARBA00041823"/>
    </source>
</evidence>
<evidence type="ECO:0000259" key="22">
    <source>
        <dbReference type="PROSITE" id="PS50011"/>
    </source>
</evidence>
<dbReference type="InParanoid" id="A0A165GLS3"/>
<dbReference type="GO" id="GO:0008353">
    <property type="term" value="F:RNA polymerase II CTD heptapeptide repeat kinase activity"/>
    <property type="evidence" value="ECO:0007669"/>
    <property type="project" value="UniProtKB-EC"/>
</dbReference>
<dbReference type="FunCoup" id="A0A165GLS3">
    <property type="interactions" value="809"/>
</dbReference>
<evidence type="ECO:0000256" key="19">
    <source>
        <dbReference type="ARBA" id="ARBA00048367"/>
    </source>
</evidence>
<evidence type="ECO:0000256" key="21">
    <source>
        <dbReference type="SAM" id="MobiDB-lite"/>
    </source>
</evidence>
<comment type="catalytic activity">
    <reaction evidence="19">
        <text>L-seryl-[protein] + ATP = O-phospho-L-seryl-[protein] + ADP + H(+)</text>
        <dbReference type="Rhea" id="RHEA:17989"/>
        <dbReference type="Rhea" id="RHEA-COMP:9863"/>
        <dbReference type="Rhea" id="RHEA-COMP:11604"/>
        <dbReference type="ChEBI" id="CHEBI:15378"/>
        <dbReference type="ChEBI" id="CHEBI:29999"/>
        <dbReference type="ChEBI" id="CHEBI:30616"/>
        <dbReference type="ChEBI" id="CHEBI:83421"/>
        <dbReference type="ChEBI" id="CHEBI:456216"/>
        <dbReference type="EC" id="2.7.11.22"/>
    </reaction>
</comment>
<evidence type="ECO:0000313" key="23">
    <source>
        <dbReference type="EMBL" id="KZT58228.1"/>
    </source>
</evidence>
<dbReference type="InterPro" id="IPR050108">
    <property type="entry name" value="CDK"/>
</dbReference>
<keyword evidence="7" id="KW-0808">Transferase</keyword>
<evidence type="ECO:0000256" key="10">
    <source>
        <dbReference type="ARBA" id="ARBA00022777"/>
    </source>
</evidence>
<dbReference type="Gene3D" id="1.10.510.10">
    <property type="entry name" value="Transferase(Phosphotransferase) domain 1"/>
    <property type="match status" value="1"/>
</dbReference>
<evidence type="ECO:0000256" key="9">
    <source>
        <dbReference type="ARBA" id="ARBA00022741"/>
    </source>
</evidence>
<keyword evidence="11" id="KW-0067">ATP-binding</keyword>
<feature type="domain" description="Protein kinase" evidence="22">
    <location>
        <begin position="34"/>
        <end position="367"/>
    </location>
</feature>
<dbReference type="GO" id="GO:0046872">
    <property type="term" value="F:metal ion binding"/>
    <property type="evidence" value="ECO:0007669"/>
    <property type="project" value="UniProtKB-KW"/>
</dbReference>
<keyword evidence="13" id="KW-0805">Transcription regulation</keyword>
<dbReference type="STRING" id="1353952.A0A165GLS3"/>
<evidence type="ECO:0000256" key="12">
    <source>
        <dbReference type="ARBA" id="ARBA00022842"/>
    </source>
</evidence>
<evidence type="ECO:0000256" key="20">
    <source>
        <dbReference type="ARBA" id="ARBA00049280"/>
    </source>
</evidence>
<keyword evidence="16" id="KW-0539">Nucleus</keyword>
<keyword evidence="12" id="KW-0460">Magnesium</keyword>
<evidence type="ECO:0000256" key="6">
    <source>
        <dbReference type="ARBA" id="ARBA00022527"/>
    </source>
</evidence>
<proteinExistence type="inferred from homology"/>
<dbReference type="Proteomes" id="UP000076842">
    <property type="component" value="Unassembled WGS sequence"/>
</dbReference>
<evidence type="ECO:0000256" key="14">
    <source>
        <dbReference type="ARBA" id="ARBA00023159"/>
    </source>
</evidence>
<evidence type="ECO:0000256" key="15">
    <source>
        <dbReference type="ARBA" id="ARBA00023163"/>
    </source>
</evidence>
<evidence type="ECO:0000313" key="24">
    <source>
        <dbReference type="Proteomes" id="UP000076842"/>
    </source>
</evidence>
<comment type="subcellular location">
    <subcellularLocation>
        <location evidence="1">Nucleus</location>
    </subcellularLocation>
</comment>
<evidence type="ECO:0000256" key="16">
    <source>
        <dbReference type="ARBA" id="ARBA00023242"/>
    </source>
</evidence>
<protein>
    <recommendedName>
        <fullName evidence="17">Cyclin-dependent kinase 8</fullName>
        <ecNumber evidence="4">2.7.11.22</ecNumber>
        <ecNumber evidence="3">2.7.11.23</ecNumber>
    </recommendedName>
</protein>
<keyword evidence="6" id="KW-0723">Serine/threonine-protein kinase</keyword>
<dbReference type="InterPro" id="IPR011009">
    <property type="entry name" value="Kinase-like_dom_sf"/>
</dbReference>
<dbReference type="InterPro" id="IPR008271">
    <property type="entry name" value="Ser/Thr_kinase_AS"/>
</dbReference>
<dbReference type="PANTHER" id="PTHR24056:SF495">
    <property type="entry name" value="CYCLIN-DEPENDENT KINASE 8-RELATED"/>
    <property type="match status" value="1"/>
</dbReference>
<comment type="catalytic activity">
    <reaction evidence="20">
        <text>[DNA-directed RNA polymerase] + ATP = phospho-[DNA-directed RNA polymerase] + ADP + H(+)</text>
        <dbReference type="Rhea" id="RHEA:10216"/>
        <dbReference type="Rhea" id="RHEA-COMP:11321"/>
        <dbReference type="Rhea" id="RHEA-COMP:11322"/>
        <dbReference type="ChEBI" id="CHEBI:15378"/>
        <dbReference type="ChEBI" id="CHEBI:30616"/>
        <dbReference type="ChEBI" id="CHEBI:43176"/>
        <dbReference type="ChEBI" id="CHEBI:68546"/>
        <dbReference type="ChEBI" id="CHEBI:456216"/>
        <dbReference type="EC" id="2.7.11.23"/>
    </reaction>
</comment>
<keyword evidence="9" id="KW-0547">Nucleotide-binding</keyword>
<feature type="region of interest" description="Disordered" evidence="21">
    <location>
        <begin position="398"/>
        <end position="470"/>
    </location>
</feature>
<dbReference type="AlphaFoldDB" id="A0A165GLS3"/>